<dbReference type="GO" id="GO:0016787">
    <property type="term" value="F:hydrolase activity"/>
    <property type="evidence" value="ECO:0007669"/>
    <property type="project" value="UniProtKB-KW"/>
</dbReference>
<dbReference type="Pfam" id="PF00293">
    <property type="entry name" value="NUDIX"/>
    <property type="match status" value="1"/>
</dbReference>
<dbReference type="EMBL" id="MN738868">
    <property type="protein sequence ID" value="QHT29077.1"/>
    <property type="molecule type" value="Genomic_DNA"/>
</dbReference>
<dbReference type="SUPFAM" id="SSF55811">
    <property type="entry name" value="Nudix"/>
    <property type="match status" value="1"/>
</dbReference>
<protein>
    <recommendedName>
        <fullName evidence="2">Nudix hydrolase domain-containing protein</fullName>
    </recommendedName>
</protein>
<reference evidence="3" key="1">
    <citation type="journal article" date="2020" name="Nature">
        <title>Giant virus diversity and host interactions through global metagenomics.</title>
        <authorList>
            <person name="Schulz F."/>
            <person name="Roux S."/>
            <person name="Paez-Espino D."/>
            <person name="Jungbluth S."/>
            <person name="Walsh D.A."/>
            <person name="Denef V.J."/>
            <person name="McMahon K.D."/>
            <person name="Konstantinidis K.T."/>
            <person name="Eloe-Fadrosh E.A."/>
            <person name="Kyrpides N.C."/>
            <person name="Woyke T."/>
        </authorList>
    </citation>
    <scope>NUCLEOTIDE SEQUENCE</scope>
    <source>
        <strain evidence="3">GVMAG-M-3300001351-8</strain>
    </source>
</reference>
<feature type="domain" description="Nudix hydrolase" evidence="2">
    <location>
        <begin position="36"/>
        <end position="164"/>
    </location>
</feature>
<dbReference type="AlphaFoldDB" id="A0A6C0EJ72"/>
<organism evidence="3">
    <name type="scientific">viral metagenome</name>
    <dbReference type="NCBI Taxonomy" id="1070528"/>
    <lineage>
        <taxon>unclassified sequences</taxon>
        <taxon>metagenomes</taxon>
        <taxon>organismal metagenomes</taxon>
    </lineage>
</organism>
<sequence length="174" mass="20718">MNDSEKWTRIVPKPPHNYNEKFYRWNNKVWDSKIKKNPVKCGCIIFNHTLDEIVLVQNKYMYDKGVDKWGLPKGHLENNEGYGICASRETTEETGLNLTIYDSMYKIKINNTYYFPIKIKRTLKNKYLLPKDLVEIRSAKWFPLDNIDVLVNRETRLFITNKINTVLQKLKELN</sequence>
<dbReference type="GO" id="GO:0000290">
    <property type="term" value="P:deadenylation-dependent decapping of nuclear-transcribed mRNA"/>
    <property type="evidence" value="ECO:0007669"/>
    <property type="project" value="TreeGrafter"/>
</dbReference>
<dbReference type="PROSITE" id="PS51462">
    <property type="entry name" value="NUDIX"/>
    <property type="match status" value="1"/>
</dbReference>
<evidence type="ECO:0000259" key="2">
    <source>
        <dbReference type="PROSITE" id="PS51462"/>
    </source>
</evidence>
<dbReference type="Gene3D" id="3.90.79.10">
    <property type="entry name" value="Nucleoside Triphosphate Pyrophosphohydrolase"/>
    <property type="match status" value="1"/>
</dbReference>
<dbReference type="GO" id="GO:0005737">
    <property type="term" value="C:cytoplasm"/>
    <property type="evidence" value="ECO:0007669"/>
    <property type="project" value="TreeGrafter"/>
</dbReference>
<accession>A0A6C0EJ72</accession>
<dbReference type="InterPro" id="IPR000086">
    <property type="entry name" value="NUDIX_hydrolase_dom"/>
</dbReference>
<evidence type="ECO:0000256" key="1">
    <source>
        <dbReference type="ARBA" id="ARBA00022801"/>
    </source>
</evidence>
<evidence type="ECO:0000313" key="3">
    <source>
        <dbReference type="EMBL" id="QHT29077.1"/>
    </source>
</evidence>
<dbReference type="PANTHER" id="PTHR23114">
    <property type="entry name" value="M7GPPPN-MRNA HYDROLASE"/>
    <property type="match status" value="1"/>
</dbReference>
<name>A0A6C0EJ72_9ZZZZ</name>
<keyword evidence="1" id="KW-0378">Hydrolase</keyword>
<dbReference type="PANTHER" id="PTHR23114:SF17">
    <property type="entry name" value="M7GPPPN-MRNA HYDROLASE"/>
    <property type="match status" value="1"/>
</dbReference>
<dbReference type="InterPro" id="IPR015797">
    <property type="entry name" value="NUDIX_hydrolase-like_dom_sf"/>
</dbReference>
<proteinExistence type="predicted"/>
<dbReference type="InterPro" id="IPR020084">
    <property type="entry name" value="NUDIX_hydrolase_CS"/>
</dbReference>
<dbReference type="PROSITE" id="PS00893">
    <property type="entry name" value="NUDIX_BOX"/>
    <property type="match status" value="1"/>
</dbReference>